<dbReference type="GO" id="GO:0009307">
    <property type="term" value="P:DNA restriction-modification system"/>
    <property type="evidence" value="ECO:0007669"/>
    <property type="project" value="UniProtKB-KW"/>
</dbReference>
<organism evidence="9 10">
    <name type="scientific">Schwartzia succinivorans DSM 10502</name>
    <dbReference type="NCBI Taxonomy" id="1123243"/>
    <lineage>
        <taxon>Bacteria</taxon>
        <taxon>Bacillati</taxon>
        <taxon>Bacillota</taxon>
        <taxon>Negativicutes</taxon>
        <taxon>Selenomonadales</taxon>
        <taxon>Selenomonadaceae</taxon>
        <taxon>Schwartzia</taxon>
    </lineage>
</organism>
<dbReference type="GO" id="GO:0009007">
    <property type="term" value="F:site-specific DNA-methyltransferase (adenine-specific) activity"/>
    <property type="evidence" value="ECO:0007669"/>
    <property type="project" value="UniProtKB-EC"/>
</dbReference>
<dbReference type="SUPFAM" id="SSF53335">
    <property type="entry name" value="S-adenosyl-L-methionine-dependent methyltransferases"/>
    <property type="match status" value="1"/>
</dbReference>
<evidence type="ECO:0000313" key="10">
    <source>
        <dbReference type="Proteomes" id="UP000184404"/>
    </source>
</evidence>
<dbReference type="InterPro" id="IPR051537">
    <property type="entry name" value="DNA_Adenine_Mtase"/>
</dbReference>
<accession>A0A1M4UJC0</accession>
<dbReference type="PANTHER" id="PTHR42933">
    <property type="entry name" value="SLR6095 PROTEIN"/>
    <property type="match status" value="1"/>
</dbReference>
<evidence type="ECO:0000256" key="5">
    <source>
        <dbReference type="ARBA" id="ARBA00022747"/>
    </source>
</evidence>
<dbReference type="PROSITE" id="PS00092">
    <property type="entry name" value="N6_MTASE"/>
    <property type="match status" value="1"/>
</dbReference>
<evidence type="ECO:0000256" key="4">
    <source>
        <dbReference type="ARBA" id="ARBA00022691"/>
    </source>
</evidence>
<gene>
    <name evidence="9" type="ORF">SAMN02745190_00678</name>
</gene>
<evidence type="ECO:0000259" key="7">
    <source>
        <dbReference type="Pfam" id="PF02384"/>
    </source>
</evidence>
<feature type="domain" description="N6 adenine-specific DNA methyltransferase N-terminal" evidence="8">
    <location>
        <begin position="22"/>
        <end position="150"/>
    </location>
</feature>
<dbReference type="InterPro" id="IPR029063">
    <property type="entry name" value="SAM-dependent_MTases_sf"/>
</dbReference>
<evidence type="ECO:0000256" key="3">
    <source>
        <dbReference type="ARBA" id="ARBA00022679"/>
    </source>
</evidence>
<dbReference type="Gene3D" id="3.40.50.150">
    <property type="entry name" value="Vaccinia Virus protein VP39"/>
    <property type="match status" value="1"/>
</dbReference>
<dbReference type="AlphaFoldDB" id="A0A1M4UJC0"/>
<dbReference type="OrthoDB" id="9814572at2"/>
<evidence type="ECO:0000256" key="6">
    <source>
        <dbReference type="ARBA" id="ARBA00047942"/>
    </source>
</evidence>
<dbReference type="InterPro" id="IPR002052">
    <property type="entry name" value="DNA_methylase_N6_adenine_CS"/>
</dbReference>
<evidence type="ECO:0000256" key="2">
    <source>
        <dbReference type="ARBA" id="ARBA00022603"/>
    </source>
</evidence>
<dbReference type="InterPro" id="IPR003356">
    <property type="entry name" value="DNA_methylase_A-5"/>
</dbReference>
<proteinExistence type="predicted"/>
<keyword evidence="3" id="KW-0808">Transferase</keyword>
<dbReference type="GO" id="GO:0008170">
    <property type="term" value="F:N-methyltransferase activity"/>
    <property type="evidence" value="ECO:0007669"/>
    <property type="project" value="InterPro"/>
</dbReference>
<keyword evidence="10" id="KW-1185">Reference proteome</keyword>
<dbReference type="Pfam" id="PF12161">
    <property type="entry name" value="HsdM_N"/>
    <property type="match status" value="1"/>
</dbReference>
<keyword evidence="4" id="KW-0949">S-adenosyl-L-methionine</keyword>
<dbReference type="STRING" id="1123243.SAMN02745190_00678"/>
<dbReference type="GO" id="GO:0003677">
    <property type="term" value="F:DNA binding"/>
    <property type="evidence" value="ECO:0007669"/>
    <property type="project" value="InterPro"/>
</dbReference>
<reference evidence="9 10" key="1">
    <citation type="submission" date="2016-11" db="EMBL/GenBank/DDBJ databases">
        <authorList>
            <person name="Jaros S."/>
            <person name="Januszkiewicz K."/>
            <person name="Wedrychowicz H."/>
        </authorList>
    </citation>
    <scope>NUCLEOTIDE SEQUENCE [LARGE SCALE GENOMIC DNA]</scope>
    <source>
        <strain evidence="9 10">DSM 10502</strain>
    </source>
</reference>
<evidence type="ECO:0000313" key="9">
    <source>
        <dbReference type="EMBL" id="SHE56660.1"/>
    </source>
</evidence>
<name>A0A1M4UJC0_9FIRM</name>
<keyword evidence="5" id="KW-0680">Restriction system</keyword>
<dbReference type="EMBL" id="FQUG01000003">
    <property type="protein sequence ID" value="SHE56660.1"/>
    <property type="molecule type" value="Genomic_DNA"/>
</dbReference>
<comment type="catalytic activity">
    <reaction evidence="6">
        <text>a 2'-deoxyadenosine in DNA + S-adenosyl-L-methionine = an N(6)-methyl-2'-deoxyadenosine in DNA + S-adenosyl-L-homocysteine + H(+)</text>
        <dbReference type="Rhea" id="RHEA:15197"/>
        <dbReference type="Rhea" id="RHEA-COMP:12418"/>
        <dbReference type="Rhea" id="RHEA-COMP:12419"/>
        <dbReference type="ChEBI" id="CHEBI:15378"/>
        <dbReference type="ChEBI" id="CHEBI:57856"/>
        <dbReference type="ChEBI" id="CHEBI:59789"/>
        <dbReference type="ChEBI" id="CHEBI:90615"/>
        <dbReference type="ChEBI" id="CHEBI:90616"/>
        <dbReference type="EC" id="2.1.1.72"/>
    </reaction>
</comment>
<dbReference type="Proteomes" id="UP000184404">
    <property type="component" value="Unassembled WGS sequence"/>
</dbReference>
<dbReference type="PRINTS" id="PR00507">
    <property type="entry name" value="N12N6MTFRASE"/>
</dbReference>
<dbReference type="Pfam" id="PF02384">
    <property type="entry name" value="N6_Mtase"/>
    <property type="match status" value="1"/>
</dbReference>
<dbReference type="InterPro" id="IPR022749">
    <property type="entry name" value="D12N6_MeTrfase_N"/>
</dbReference>
<evidence type="ECO:0000256" key="1">
    <source>
        <dbReference type="ARBA" id="ARBA00011900"/>
    </source>
</evidence>
<keyword evidence="2" id="KW-0489">Methyltransferase</keyword>
<dbReference type="EC" id="2.1.1.72" evidence="1"/>
<sequence length="595" mass="67388">MMESSNEKIQEVGKNIQEKAALVWSVADDLVGAFKPHEYGLVVLPMAVIKRFHDCLLPTHDKVLKTYEDVKNLAVKDGFLKKAAGYQFYNTSKFTFDLLTADPENIEANFEDFLNGFSENVQDILARMDFSSQVKRMIEGGLLYRVVSDFNSEKGDFSPEKIAAVDMGYIFENLVQRFSESYNEEAGAHFTSRDVIYLMCDLLVAGDNNAFEDEGISKTVYDMTMGTSQMLTCMEERLKALDADADIDVFGQEFNPFTFGIAKADMLIRGGDPNNMQFGDTLSDDKFTDYHFDYVISNPPFGIPWKREEKEVEAEHKKGAAGRFAPGLPSKSDGQMLFMLNGVAKLKETGRMAIIQNGSSLFTGDAGSGQSEIRRYLIENDWLDAIVQLPNDTFYNTGIATYVWVITRDKEEKRIGKVQLIDASNCYTSRRKNIGNKRVDITTACRDLIVKIYGDYVDGTFRDVDENGNEIIVKSKVLDAVTLGYNKITVESPELDEEGNKVLKSKKPVADTKKRDTENVPLDEDIDAYFKREVLPYNPDAWIDKKKTKVGYEIPFTRTFYEYKQIEPADVIAKRIEEHEKSLMAKLHELFGEEA</sequence>
<dbReference type="RefSeq" id="WP_072934789.1">
    <property type="nucleotide sequence ID" value="NZ_FQUG01000003.1"/>
</dbReference>
<protein>
    <recommendedName>
        <fullName evidence="1">site-specific DNA-methyltransferase (adenine-specific)</fullName>
        <ecNumber evidence="1">2.1.1.72</ecNumber>
    </recommendedName>
</protein>
<evidence type="ECO:0000259" key="8">
    <source>
        <dbReference type="Pfam" id="PF12161"/>
    </source>
</evidence>
<dbReference type="GO" id="GO:0032259">
    <property type="term" value="P:methylation"/>
    <property type="evidence" value="ECO:0007669"/>
    <property type="project" value="UniProtKB-KW"/>
</dbReference>
<dbReference type="PANTHER" id="PTHR42933:SF3">
    <property type="entry name" value="TYPE I RESTRICTION ENZYME MJAVIII METHYLASE SUBUNIT"/>
    <property type="match status" value="1"/>
</dbReference>
<feature type="domain" description="DNA methylase adenine-specific" evidence="7">
    <location>
        <begin position="167"/>
        <end position="433"/>
    </location>
</feature>